<protein>
    <submittedName>
        <fullName evidence="4">Aste57867_9660 protein</fullName>
    </submittedName>
</protein>
<reference evidence="4 5" key="1">
    <citation type="submission" date="2019-03" db="EMBL/GenBank/DDBJ databases">
        <authorList>
            <person name="Gaulin E."/>
            <person name="Dumas B."/>
        </authorList>
    </citation>
    <scope>NUCLEOTIDE SEQUENCE [LARGE SCALE GENOMIC DNA]</scope>
    <source>
        <strain evidence="4">CBS 568.67</strain>
    </source>
</reference>
<dbReference type="Pfam" id="PF00169">
    <property type="entry name" value="PH"/>
    <property type="match status" value="1"/>
</dbReference>
<dbReference type="PANTHER" id="PTHR14336">
    <property type="entry name" value="TANDEM PH DOMAIN CONTAINING PROTEIN"/>
    <property type="match status" value="1"/>
</dbReference>
<dbReference type="PANTHER" id="PTHR14336:SF8">
    <property type="entry name" value="PROTEIN OPY1"/>
    <property type="match status" value="1"/>
</dbReference>
<dbReference type="InterPro" id="IPR051707">
    <property type="entry name" value="PI-Interact_SigTrans_Reg"/>
</dbReference>
<keyword evidence="5" id="KW-1185">Reference proteome</keyword>
<proteinExistence type="predicted"/>
<dbReference type="Gene3D" id="2.30.29.30">
    <property type="entry name" value="Pleckstrin-homology domain (PH domain)/Phosphotyrosine-binding domain (PTB)"/>
    <property type="match status" value="1"/>
</dbReference>
<evidence type="ECO:0000256" key="1">
    <source>
        <dbReference type="SAM" id="MobiDB-lite"/>
    </source>
</evidence>
<evidence type="ECO:0000313" key="3">
    <source>
        <dbReference type="EMBL" id="KAF0699779.1"/>
    </source>
</evidence>
<dbReference type="AlphaFoldDB" id="A0A485KNQ7"/>
<dbReference type="InterPro" id="IPR001849">
    <property type="entry name" value="PH_domain"/>
</dbReference>
<feature type="region of interest" description="Disordered" evidence="1">
    <location>
        <begin position="1"/>
        <end position="22"/>
    </location>
</feature>
<dbReference type="PROSITE" id="PS50003">
    <property type="entry name" value="PH_DOMAIN"/>
    <property type="match status" value="1"/>
</dbReference>
<dbReference type="CDD" id="cd00821">
    <property type="entry name" value="PH"/>
    <property type="match status" value="1"/>
</dbReference>
<evidence type="ECO:0000313" key="5">
    <source>
        <dbReference type="Proteomes" id="UP000332933"/>
    </source>
</evidence>
<feature type="domain" description="PH" evidence="2">
    <location>
        <begin position="80"/>
        <end position="184"/>
    </location>
</feature>
<evidence type="ECO:0000313" key="4">
    <source>
        <dbReference type="EMBL" id="VFT86539.1"/>
    </source>
</evidence>
<evidence type="ECO:0000259" key="2">
    <source>
        <dbReference type="PROSITE" id="PS50003"/>
    </source>
</evidence>
<dbReference type="SMART" id="SM00233">
    <property type="entry name" value="PH"/>
    <property type="match status" value="1"/>
</dbReference>
<gene>
    <name evidence="4" type="primary">Aste57867_9660</name>
    <name evidence="3" type="ORF">As57867_009622</name>
    <name evidence="4" type="ORF">ASTE57867_9660</name>
</gene>
<name>A0A485KNQ7_9STRA</name>
<feature type="region of interest" description="Disordered" evidence="1">
    <location>
        <begin position="215"/>
        <end position="238"/>
    </location>
</feature>
<sequence>MHTTTSVRGVPPHRTANKPRTFSFPERATVKPKLARSSTEVDEDDAIPMLEDLPSPVHSPLDEISAQDYTHKVVAKSCDGVIYSGVLSKRGQGGFMHRSTWKTRFCVLTASTLKYYRYNELRGELDMRSVESVELLPAGSTFKAVSSGTIWRFAVNTSDRKMLFSATSEVEMTKWVRALHMAMESSPDVADRQASMPQYASAVENLRVITSRTLPKAQPKVSPPRHQVAPPEIVEAEF</sequence>
<organism evidence="4 5">
    <name type="scientific">Aphanomyces stellatus</name>
    <dbReference type="NCBI Taxonomy" id="120398"/>
    <lineage>
        <taxon>Eukaryota</taxon>
        <taxon>Sar</taxon>
        <taxon>Stramenopiles</taxon>
        <taxon>Oomycota</taxon>
        <taxon>Saprolegniomycetes</taxon>
        <taxon>Saprolegniales</taxon>
        <taxon>Verrucalvaceae</taxon>
        <taxon>Aphanomyces</taxon>
    </lineage>
</organism>
<dbReference type="SUPFAM" id="SSF50729">
    <property type="entry name" value="PH domain-like"/>
    <property type="match status" value="1"/>
</dbReference>
<dbReference type="EMBL" id="CAADRA010005176">
    <property type="protein sequence ID" value="VFT86539.1"/>
    <property type="molecule type" value="Genomic_DNA"/>
</dbReference>
<dbReference type="InterPro" id="IPR011993">
    <property type="entry name" value="PH-like_dom_sf"/>
</dbReference>
<reference evidence="3" key="2">
    <citation type="submission" date="2019-06" db="EMBL/GenBank/DDBJ databases">
        <title>Genomics analysis of Aphanomyces spp. identifies a new class of oomycete effector associated with host adaptation.</title>
        <authorList>
            <person name="Gaulin E."/>
        </authorList>
    </citation>
    <scope>NUCLEOTIDE SEQUENCE</scope>
    <source>
        <strain evidence="3">CBS 578.67</strain>
    </source>
</reference>
<dbReference type="Proteomes" id="UP000332933">
    <property type="component" value="Unassembled WGS sequence"/>
</dbReference>
<dbReference type="EMBL" id="VJMH01005155">
    <property type="protein sequence ID" value="KAF0699779.1"/>
    <property type="molecule type" value="Genomic_DNA"/>
</dbReference>
<accession>A0A485KNQ7</accession>